<sequence length="876" mass="93559">MGKPKKMSLGEFMADDSLGGSSWADEDFDINSIEVPINGPPPRRVDRGYSSHYGGSSEYGGSRDYGGGSRDYGAPRDYGGGSRDYGGGSRDYGGGSRDYGAPRDYGGLPTKGLTAPFIAKFSNFPEIVTQKLIQNLFEARFMQYEKLKVLIDPHPPQSRFTKPQPLTKKKCAFVQLNSSQDLQKVLKWNDIFIERMRAQVGLADFEDFENVLKYNKEIEYDENGEEERINDEKLAKEAEKAARWRSQIDGNSRTNVPRMDSGPPVIKSRRKSNPFGVAKPVNVLEIPLVSEKAKVVAKVVKKAARKSDSKRESKSESVPNPESVPKPESVHKPESEPQPEPKPKLEPKPTPKAKPKVNPFGIAKPVDPSKQEEIEKKLNEMSINETTFRTKKGEPKSANTKTKIKLLKHEIKEDQKTQTEGQLVVETRPRRRSRSRRSHSSARGTKNRSNSGGKRSSSRDLSLKVVKKEENGKELSFKGARKEENGKELSFKGAKKGVIKDEKQKPRSKTPKELKESMRNGLSRRERKDVGGLRRIKGTKGGPERSKVSDKKNRTQEVSKNVETLASPQVNSVNPPTNPPVNFPKNPRSMTRLRGGMRRRGRDKGEGSSTEQPRGGRGSRGASAGRGATTGRGRGSRGASAGRGAATGRQRGSRGVSAGRETTPGRGTTTGRGASRGRGRTLYGNLKYVKPGLSEPIDSSDPVKSSAAGLSEPTSSAGPAAEFTKPTSSAGPAAEFTKPTSSAGPAAEFTKPTSSAGPAAELTKPTSSAGPAAELTKPTSSAGPAAELTKPTSSAGPAAVLTKPTSSAGPAAVLTKPTSSSVPAAGLSKPTSSSVPAAVLSKPTSSAGPSAEPAAGLSKPASSAEPVKSSAVSTSQ</sequence>
<dbReference type="KEGG" id="bnn:FOA43_001861"/>
<gene>
    <name evidence="2" type="ORF">FOA43_001861</name>
</gene>
<feature type="compositionally biased region" description="Basic and acidic residues" evidence="1">
    <location>
        <begin position="457"/>
        <end position="490"/>
    </location>
</feature>
<feature type="region of interest" description="Disordered" evidence="1">
    <location>
        <begin position="1"/>
        <end position="103"/>
    </location>
</feature>
<name>A0A875RYD4_EENNA</name>
<feature type="compositionally biased region" description="Low complexity" evidence="1">
    <location>
        <begin position="50"/>
        <end position="62"/>
    </location>
</feature>
<dbReference type="RefSeq" id="XP_038778096.1">
    <property type="nucleotide sequence ID" value="XM_038922168.1"/>
</dbReference>
<dbReference type="EMBL" id="CP064812">
    <property type="protein sequence ID" value="QPG74531.1"/>
    <property type="molecule type" value="Genomic_DNA"/>
</dbReference>
<organism evidence="2 3">
    <name type="scientific">Eeniella nana</name>
    <name type="common">Yeast</name>
    <name type="synonym">Brettanomyces nanus</name>
    <dbReference type="NCBI Taxonomy" id="13502"/>
    <lineage>
        <taxon>Eukaryota</taxon>
        <taxon>Fungi</taxon>
        <taxon>Dikarya</taxon>
        <taxon>Ascomycota</taxon>
        <taxon>Saccharomycotina</taxon>
        <taxon>Pichiomycetes</taxon>
        <taxon>Pichiales</taxon>
        <taxon>Pichiaceae</taxon>
        <taxon>Brettanomyces</taxon>
    </lineage>
</organism>
<feature type="region of interest" description="Disordered" evidence="1">
    <location>
        <begin position="301"/>
        <end position="876"/>
    </location>
</feature>
<feature type="compositionally biased region" description="Low complexity" evidence="1">
    <location>
        <begin position="634"/>
        <end position="667"/>
    </location>
</feature>
<dbReference type="GeneID" id="62195262"/>
<keyword evidence="3" id="KW-1185">Reference proteome</keyword>
<feature type="compositionally biased region" description="Basic and acidic residues" evidence="1">
    <location>
        <begin position="407"/>
        <end position="417"/>
    </location>
</feature>
<evidence type="ECO:0000313" key="3">
    <source>
        <dbReference type="Proteomes" id="UP000662931"/>
    </source>
</evidence>
<dbReference type="AlphaFoldDB" id="A0A875RYD4"/>
<evidence type="ECO:0000256" key="1">
    <source>
        <dbReference type="SAM" id="MobiDB-lite"/>
    </source>
</evidence>
<feature type="compositionally biased region" description="Basic and acidic residues" evidence="1">
    <location>
        <begin position="498"/>
        <end position="532"/>
    </location>
</feature>
<feature type="compositionally biased region" description="Basic and acidic residues" evidence="1">
    <location>
        <begin position="542"/>
        <end position="557"/>
    </location>
</feature>
<feature type="compositionally biased region" description="Low complexity" evidence="1">
    <location>
        <begin position="845"/>
        <end position="858"/>
    </location>
</feature>
<feature type="compositionally biased region" description="Gly residues" evidence="1">
    <location>
        <begin position="78"/>
        <end position="97"/>
    </location>
</feature>
<dbReference type="OrthoDB" id="48651at2759"/>
<evidence type="ECO:0000313" key="2">
    <source>
        <dbReference type="EMBL" id="QPG74531.1"/>
    </source>
</evidence>
<accession>A0A875RYD4</accession>
<feature type="compositionally biased region" description="Basic and acidic residues" evidence="1">
    <location>
        <begin position="328"/>
        <end position="349"/>
    </location>
</feature>
<dbReference type="Proteomes" id="UP000662931">
    <property type="component" value="Chromosome 1"/>
</dbReference>
<feature type="compositionally biased region" description="Low complexity" evidence="1">
    <location>
        <begin position="441"/>
        <end position="455"/>
    </location>
</feature>
<feature type="compositionally biased region" description="Basic residues" evidence="1">
    <location>
        <begin position="429"/>
        <end position="440"/>
    </location>
</feature>
<protein>
    <submittedName>
        <fullName evidence="2">Uncharacterized protein</fullName>
    </submittedName>
</protein>
<proteinExistence type="predicted"/>
<feature type="region of interest" description="Disordered" evidence="1">
    <location>
        <begin position="240"/>
        <end position="273"/>
    </location>
</feature>
<reference evidence="2" key="1">
    <citation type="submission" date="2020-10" db="EMBL/GenBank/DDBJ databases">
        <authorList>
            <person name="Roach M.J.R."/>
        </authorList>
    </citation>
    <scope>NUCLEOTIDE SEQUENCE</scope>
    <source>
        <strain evidence="2">CBS 1945</strain>
    </source>
</reference>
<feature type="compositionally biased region" description="Polar residues" evidence="1">
    <location>
        <begin position="558"/>
        <end position="567"/>
    </location>
</feature>
<feature type="compositionally biased region" description="Basic and acidic residues" evidence="1">
    <location>
        <begin position="367"/>
        <end position="379"/>
    </location>
</feature>
<feature type="compositionally biased region" description="Basic and acidic residues" evidence="1">
    <location>
        <begin position="305"/>
        <end position="315"/>
    </location>
</feature>